<evidence type="ECO:0000313" key="3">
    <source>
        <dbReference type="Proteomes" id="UP000695007"/>
    </source>
</evidence>
<dbReference type="InterPro" id="IPR042401">
    <property type="entry name" value="SPMAP2-like"/>
</dbReference>
<sequence>MINNAELKKCATLRNRRKIRKKLHKALASPGDWERHNSALKKLAAPKRVHEQPQPPKPTKKKKYSLKRLNVLAQPINLHPIMMPDPFSVKQSALTYRITKHMKHLAKMKDIPQPIFNVPGRVNPMALLIEASTRIINLAKSVVRPLGLETDLKKNAFSVSPSALKAICSPRLKVLAKPKKRPPHKR</sequence>
<feature type="region of interest" description="Disordered" evidence="2">
    <location>
        <begin position="25"/>
        <end position="65"/>
    </location>
</feature>
<dbReference type="RefSeq" id="XP_011494358.1">
    <property type="nucleotide sequence ID" value="XM_011496056.1"/>
</dbReference>
<dbReference type="PANTHER" id="PTHR15901:SF16">
    <property type="entry name" value="TESTICULAR HAPLOID EXPRESSED GENE PROTEIN"/>
    <property type="match status" value="1"/>
</dbReference>
<name>A0AAJ6VLC6_9HYME</name>
<dbReference type="GeneID" id="105359444"/>
<proteinExistence type="predicted"/>
<keyword evidence="3" id="KW-1185">Reference proteome</keyword>
<dbReference type="Proteomes" id="UP000695007">
    <property type="component" value="Unplaced"/>
</dbReference>
<gene>
    <name evidence="4" type="primary">LOC105359444</name>
</gene>
<accession>A0AAJ6VLC6</accession>
<keyword evidence="1" id="KW-0677">Repeat</keyword>
<dbReference type="PANTHER" id="PTHR15901">
    <property type="entry name" value="TESTICULAR HAPLOID EXPRESSED GENE PROTEIN"/>
    <property type="match status" value="1"/>
</dbReference>
<dbReference type="SMART" id="SM00705">
    <property type="entry name" value="THEG"/>
    <property type="match status" value="4"/>
</dbReference>
<dbReference type="KEGG" id="csol:105359444"/>
<organism evidence="3 4">
    <name type="scientific">Ceratosolen solmsi marchali</name>
    <dbReference type="NCBI Taxonomy" id="326594"/>
    <lineage>
        <taxon>Eukaryota</taxon>
        <taxon>Metazoa</taxon>
        <taxon>Ecdysozoa</taxon>
        <taxon>Arthropoda</taxon>
        <taxon>Hexapoda</taxon>
        <taxon>Insecta</taxon>
        <taxon>Pterygota</taxon>
        <taxon>Neoptera</taxon>
        <taxon>Endopterygota</taxon>
        <taxon>Hymenoptera</taxon>
        <taxon>Apocrita</taxon>
        <taxon>Proctotrupomorpha</taxon>
        <taxon>Chalcidoidea</taxon>
        <taxon>Agaonidae</taxon>
        <taxon>Agaoninae</taxon>
        <taxon>Ceratosolen</taxon>
    </lineage>
</organism>
<dbReference type="Pfam" id="PF14912">
    <property type="entry name" value="THEG"/>
    <property type="match status" value="2"/>
</dbReference>
<dbReference type="CTD" id="42585"/>
<reference evidence="4" key="1">
    <citation type="submission" date="2025-08" db="UniProtKB">
        <authorList>
            <consortium name="RefSeq"/>
        </authorList>
    </citation>
    <scope>IDENTIFICATION</scope>
</reference>
<protein>
    <submittedName>
        <fullName evidence="4">Uncharacterized protein LOC105359444</fullName>
    </submittedName>
</protein>
<dbReference type="AlphaFoldDB" id="A0AAJ6VLC6"/>
<evidence type="ECO:0000256" key="2">
    <source>
        <dbReference type="SAM" id="MobiDB-lite"/>
    </source>
</evidence>
<dbReference type="InterPro" id="IPR006623">
    <property type="entry name" value="THEG"/>
</dbReference>
<evidence type="ECO:0000313" key="4">
    <source>
        <dbReference type="RefSeq" id="XP_011494358.1"/>
    </source>
</evidence>
<evidence type="ECO:0000256" key="1">
    <source>
        <dbReference type="ARBA" id="ARBA00022737"/>
    </source>
</evidence>